<dbReference type="Proteomes" id="UP000749040">
    <property type="component" value="Unassembled WGS sequence"/>
</dbReference>
<keyword evidence="1" id="KW-1133">Transmembrane helix</keyword>
<evidence type="ECO:0000313" key="2">
    <source>
        <dbReference type="EMBL" id="MBM9503320.1"/>
    </source>
</evidence>
<evidence type="ECO:0000256" key="1">
    <source>
        <dbReference type="SAM" id="Phobius"/>
    </source>
</evidence>
<gene>
    <name evidence="2" type="ORF">ITX44_02020</name>
</gene>
<accession>A0ABS2TIZ9</accession>
<organism evidence="2 3">
    <name type="scientific">Actinacidiphila acididurans</name>
    <dbReference type="NCBI Taxonomy" id="2784346"/>
    <lineage>
        <taxon>Bacteria</taxon>
        <taxon>Bacillati</taxon>
        <taxon>Actinomycetota</taxon>
        <taxon>Actinomycetes</taxon>
        <taxon>Kitasatosporales</taxon>
        <taxon>Streptomycetaceae</taxon>
        <taxon>Actinacidiphila</taxon>
    </lineage>
</organism>
<keyword evidence="1" id="KW-0812">Transmembrane</keyword>
<reference evidence="2 3" key="1">
    <citation type="submission" date="2021-01" db="EMBL/GenBank/DDBJ databases">
        <title>Streptomyces acididurans sp. nov., isolated from a peat swamp forest soil.</title>
        <authorList>
            <person name="Chantavorakit T."/>
            <person name="Duangmal K."/>
        </authorList>
    </citation>
    <scope>NUCLEOTIDE SEQUENCE [LARGE SCALE GENOMIC DNA]</scope>
    <source>
        <strain evidence="2 3">KK5PA1</strain>
    </source>
</reference>
<proteinExistence type="predicted"/>
<keyword evidence="3" id="KW-1185">Reference proteome</keyword>
<feature type="transmembrane region" description="Helical" evidence="1">
    <location>
        <begin position="40"/>
        <end position="62"/>
    </location>
</feature>
<protein>
    <submittedName>
        <fullName evidence="2">Uncharacterized protein</fullName>
    </submittedName>
</protein>
<evidence type="ECO:0000313" key="3">
    <source>
        <dbReference type="Proteomes" id="UP000749040"/>
    </source>
</evidence>
<comment type="caution">
    <text evidence="2">The sequence shown here is derived from an EMBL/GenBank/DDBJ whole genome shotgun (WGS) entry which is preliminary data.</text>
</comment>
<dbReference type="EMBL" id="JADKYB010000001">
    <property type="protein sequence ID" value="MBM9503320.1"/>
    <property type="molecule type" value="Genomic_DNA"/>
</dbReference>
<name>A0ABS2TIZ9_9ACTN</name>
<sequence>MSLDLGTVAAPEAAPAAGVSVSVVPSGPMPGAEAAGGSTVALGVTVVAGVPVVAVATGAAAAGRR</sequence>
<keyword evidence="1" id="KW-0472">Membrane</keyword>
<dbReference type="RefSeq" id="WP_205355178.1">
    <property type="nucleotide sequence ID" value="NZ_JADKYB010000001.1"/>
</dbReference>